<evidence type="ECO:0000256" key="1">
    <source>
        <dbReference type="SAM" id="MobiDB-lite"/>
    </source>
</evidence>
<dbReference type="EMBL" id="BMUT01000002">
    <property type="protein sequence ID" value="GGX69593.1"/>
    <property type="molecule type" value="Genomic_DNA"/>
</dbReference>
<organism evidence="2 3">
    <name type="scientific">Streptomyces hiroshimensis</name>
    <dbReference type="NCBI Taxonomy" id="66424"/>
    <lineage>
        <taxon>Bacteria</taxon>
        <taxon>Bacillati</taxon>
        <taxon>Actinomycetota</taxon>
        <taxon>Actinomycetes</taxon>
        <taxon>Kitasatosporales</taxon>
        <taxon>Streptomycetaceae</taxon>
        <taxon>Streptomyces</taxon>
    </lineage>
</organism>
<comment type="caution">
    <text evidence="2">The sequence shown here is derived from an EMBL/GenBank/DDBJ whole genome shotgun (WGS) entry which is preliminary data.</text>
</comment>
<dbReference type="Proteomes" id="UP000659223">
    <property type="component" value="Unassembled WGS sequence"/>
</dbReference>
<feature type="region of interest" description="Disordered" evidence="1">
    <location>
        <begin position="1"/>
        <end position="133"/>
    </location>
</feature>
<sequence>MGAAEPFAQCGHGEEGREDRLDLQDERGQAGGHPQVHAGEQEPELAHAEDQSDGDDPPPPDLWPPDEEDGRHGGGEEAQGGEEQWREVVQADVDDDEVDAPYGGDENGEGEVQGTHTSQPRRPDSVAPAQVPS</sequence>
<proteinExistence type="predicted"/>
<gene>
    <name evidence="2" type="ORF">GCM10010324_13240</name>
</gene>
<feature type="compositionally biased region" description="Acidic residues" evidence="1">
    <location>
        <begin position="51"/>
        <end position="68"/>
    </location>
</feature>
<evidence type="ECO:0000313" key="2">
    <source>
        <dbReference type="EMBL" id="GGX69593.1"/>
    </source>
</evidence>
<name>A0ABQ2Y8H7_9ACTN</name>
<evidence type="ECO:0000313" key="3">
    <source>
        <dbReference type="Proteomes" id="UP000659223"/>
    </source>
</evidence>
<reference evidence="3" key="1">
    <citation type="journal article" date="2019" name="Int. J. Syst. Evol. Microbiol.">
        <title>The Global Catalogue of Microorganisms (GCM) 10K type strain sequencing project: providing services to taxonomists for standard genome sequencing and annotation.</title>
        <authorList>
            <consortium name="The Broad Institute Genomics Platform"/>
            <consortium name="The Broad Institute Genome Sequencing Center for Infectious Disease"/>
            <person name="Wu L."/>
            <person name="Ma J."/>
        </authorList>
    </citation>
    <scope>NUCLEOTIDE SEQUENCE [LARGE SCALE GENOMIC DNA]</scope>
    <source>
        <strain evidence="3">JCM 4586</strain>
    </source>
</reference>
<feature type="compositionally biased region" description="Basic and acidic residues" evidence="1">
    <location>
        <begin position="12"/>
        <end position="28"/>
    </location>
</feature>
<keyword evidence="3" id="KW-1185">Reference proteome</keyword>
<accession>A0ABQ2Y8H7</accession>
<protein>
    <submittedName>
        <fullName evidence="2">Uncharacterized protein</fullName>
    </submittedName>
</protein>